<protein>
    <submittedName>
        <fullName evidence="2">Helix-turn-helix domain protein</fullName>
    </submittedName>
</protein>
<dbReference type="eggNOG" id="COG1396">
    <property type="taxonomic scope" value="Bacteria"/>
</dbReference>
<gene>
    <name evidence="2" type="ordered locus">Cthe_2395</name>
</gene>
<dbReference type="Gene3D" id="1.10.260.40">
    <property type="entry name" value="lambda repressor-like DNA-binding domains"/>
    <property type="match status" value="2"/>
</dbReference>
<reference evidence="3" key="1">
    <citation type="submission" date="2007-02" db="EMBL/GenBank/DDBJ databases">
        <title>Complete sequence of Clostridium thermocellum ATCC 27405.</title>
        <authorList>
            <consortium name="US DOE Joint Genome Institute"/>
            <person name="Copeland A."/>
            <person name="Lucas S."/>
            <person name="Lapidus A."/>
            <person name="Barry K."/>
            <person name="Detter J.C."/>
            <person name="Glavina del Rio T."/>
            <person name="Hammon N."/>
            <person name="Israni S."/>
            <person name="Dalin E."/>
            <person name="Tice H."/>
            <person name="Pitluck S."/>
            <person name="Chertkov O."/>
            <person name="Brettin T."/>
            <person name="Bruce D."/>
            <person name="Han C."/>
            <person name="Tapia R."/>
            <person name="Gilna P."/>
            <person name="Schmutz J."/>
            <person name="Larimer F."/>
            <person name="Land M."/>
            <person name="Hauser L."/>
            <person name="Kyrpides N."/>
            <person name="Mikhailova N."/>
            <person name="Wu J.H.D."/>
            <person name="Newcomb M."/>
            <person name="Richardson P."/>
        </authorList>
    </citation>
    <scope>NUCLEOTIDE SEQUENCE [LARGE SCALE GENOMIC DNA]</scope>
    <source>
        <strain evidence="3">ATCC 27405 / DSM 1237 / JCM 9322 / NBRC 103400 / NCIMB 10682 / NRRL B-4536 / VPI 7372</strain>
    </source>
</reference>
<organism evidence="2 3">
    <name type="scientific">Acetivibrio thermocellus (strain ATCC 27405 / DSM 1237 / JCM 9322 / NBRC 103400 / NCIMB 10682 / NRRL B-4536 / VPI 7372)</name>
    <name type="common">Clostridium thermocellum</name>
    <dbReference type="NCBI Taxonomy" id="203119"/>
    <lineage>
        <taxon>Bacteria</taxon>
        <taxon>Bacillati</taxon>
        <taxon>Bacillota</taxon>
        <taxon>Clostridia</taxon>
        <taxon>Eubacteriales</taxon>
        <taxon>Oscillospiraceae</taxon>
        <taxon>Acetivibrio</taxon>
    </lineage>
</organism>
<reference evidence="2 3" key="2">
    <citation type="journal article" date="2013" name="Biotechnol. Biofuels">
        <title>Global transcriptome analysis of Clostridium thermocellum ATCC 27405 during growth on dilute acid pretreated Populus and switchgrass.</title>
        <authorList>
            <person name="Wilson C.M."/>
            <person name="Rodriguez M.Jr."/>
            <person name="Johnson C.M."/>
            <person name="Martin S.L."/>
            <person name="Chu T.M."/>
            <person name="Wolfinger R.D."/>
            <person name="Hauser L.J."/>
            <person name="Land M.L."/>
            <person name="Klingeman D.M."/>
            <person name="Syed M.H."/>
            <person name="Ragauskas A.J."/>
            <person name="Tschaplinski T.J."/>
            <person name="Mielenz J.R."/>
            <person name="Brown S.D."/>
        </authorList>
    </citation>
    <scope>NUCLEOTIDE SEQUENCE [LARGE SCALE GENOMIC DNA]</scope>
    <source>
        <strain evidence="3">ATCC 27405 / DSM 1237 / JCM 9322 / NBRC 103400 / NCIMB 10682 / NRRL B-4536 / VPI 7372</strain>
    </source>
</reference>
<dbReference type="AlphaFoldDB" id="A3DI18"/>
<evidence type="ECO:0000313" key="3">
    <source>
        <dbReference type="Proteomes" id="UP000002145"/>
    </source>
</evidence>
<accession>A3DI18</accession>
<dbReference type="CDD" id="cd00093">
    <property type="entry name" value="HTH_XRE"/>
    <property type="match status" value="1"/>
</dbReference>
<evidence type="ECO:0000313" key="2">
    <source>
        <dbReference type="EMBL" id="ABN53597.1"/>
    </source>
</evidence>
<dbReference type="OrthoDB" id="2080915at2"/>
<dbReference type="SUPFAM" id="SSF47413">
    <property type="entry name" value="lambda repressor-like DNA-binding domains"/>
    <property type="match status" value="1"/>
</dbReference>
<dbReference type="Pfam" id="PF01381">
    <property type="entry name" value="HTH_3"/>
    <property type="match status" value="1"/>
</dbReference>
<proteinExistence type="predicted"/>
<dbReference type="InterPro" id="IPR010982">
    <property type="entry name" value="Lambda_DNA-bd_dom_sf"/>
</dbReference>
<name>A3DI18_ACET2</name>
<dbReference type="SMART" id="SM00530">
    <property type="entry name" value="HTH_XRE"/>
    <property type="match status" value="1"/>
</dbReference>
<dbReference type="GeneID" id="35805446"/>
<dbReference type="PROSITE" id="PS50943">
    <property type="entry name" value="HTH_CROC1"/>
    <property type="match status" value="1"/>
</dbReference>
<dbReference type="KEGG" id="cth:Cthe_2395"/>
<evidence type="ECO:0000259" key="1">
    <source>
        <dbReference type="PROSITE" id="PS50943"/>
    </source>
</evidence>
<feature type="domain" description="HTH cro/C1-type" evidence="1">
    <location>
        <begin position="8"/>
        <end position="69"/>
    </location>
</feature>
<dbReference type="GO" id="GO:0003677">
    <property type="term" value="F:DNA binding"/>
    <property type="evidence" value="ECO:0007669"/>
    <property type="project" value="InterPro"/>
</dbReference>
<dbReference type="RefSeq" id="WP_003513275.1">
    <property type="nucleotide sequence ID" value="NC_009012.1"/>
</dbReference>
<dbReference type="HOGENOM" id="CLU_1159538_0_0_9"/>
<dbReference type="InterPro" id="IPR001387">
    <property type="entry name" value="Cro/C1-type_HTH"/>
</dbReference>
<dbReference type="EMBL" id="CP000568">
    <property type="protein sequence ID" value="ABN53597.1"/>
    <property type="molecule type" value="Genomic_DNA"/>
</dbReference>
<dbReference type="Proteomes" id="UP000002145">
    <property type="component" value="Chromosome"/>
</dbReference>
<sequence>MSNLGKLFKEIRLSKKWSIRQAAKKMGISYSYLSILEKGVDPRTGKDSNPKPETLKMISKAYDYPYEELMKAAGYLSEDVQIQKKFDHDIFVKNILLIMGNMTAEEFSDDIYQKTGYQIKPSQIKSYIDGDIEPFPGTINILSKYAQVTPDFWYVPNTEESLRKEREKYNETILKAASQTFDKNFETFLNLDDDIKNFLSSEENMPYIKAAMEARSKNISADTLKLLIDTIAKEVKKAK</sequence>
<keyword evidence="3" id="KW-1185">Reference proteome</keyword>